<keyword evidence="8 10" id="KW-0717">Septation</keyword>
<dbReference type="GO" id="GO:0046872">
    <property type="term" value="F:metal ion binding"/>
    <property type="evidence" value="ECO:0007669"/>
    <property type="project" value="UniProtKB-KW"/>
</dbReference>
<dbReference type="InterPro" id="IPR006073">
    <property type="entry name" value="GTP-bd"/>
</dbReference>
<dbReference type="InterPro" id="IPR027417">
    <property type="entry name" value="P-loop_NTPase"/>
</dbReference>
<sequence>MSAIYKVNKAEFMTSGTKPSHYPPTELPEIAFGGASNVGKSSLINSLVGRTKLVKTSKTPGHTQTINFFNINDAMVFVDLPGYGFAKVPLSVKAAWGPMIEGYLAGRPTLRAMVCVMDLRRGVRDDDMMLIESAPLFGIQPILVFTKADKYGRNAAQQRRREIAKDLNCPPGELLLYSSTKGEGGEALWDRIRQVTGV</sequence>
<evidence type="ECO:0000256" key="8">
    <source>
        <dbReference type="ARBA" id="ARBA00023210"/>
    </source>
</evidence>
<accession>A0A5C6XBD3</accession>
<dbReference type="PANTHER" id="PTHR11649">
    <property type="entry name" value="MSS1/TRME-RELATED GTP-BINDING PROTEIN"/>
    <property type="match status" value="1"/>
</dbReference>
<evidence type="ECO:0000256" key="7">
    <source>
        <dbReference type="ARBA" id="ARBA00023134"/>
    </source>
</evidence>
<evidence type="ECO:0000259" key="11">
    <source>
        <dbReference type="PROSITE" id="PS51706"/>
    </source>
</evidence>
<dbReference type="HAMAP" id="MF_00321">
    <property type="entry name" value="GTPase_EngB"/>
    <property type="match status" value="1"/>
</dbReference>
<gene>
    <name evidence="10" type="primary">engB</name>
    <name evidence="12" type="ORF">FRC98_02115</name>
</gene>
<evidence type="ECO:0000256" key="4">
    <source>
        <dbReference type="ARBA" id="ARBA00022723"/>
    </source>
</evidence>
<evidence type="ECO:0000256" key="10">
    <source>
        <dbReference type="HAMAP-Rule" id="MF_00321"/>
    </source>
</evidence>
<dbReference type="PROSITE" id="PS51706">
    <property type="entry name" value="G_ENGB"/>
    <property type="match status" value="1"/>
</dbReference>
<keyword evidence="5 10" id="KW-0547">Nucleotide-binding</keyword>
<dbReference type="GO" id="GO:0005829">
    <property type="term" value="C:cytosol"/>
    <property type="evidence" value="ECO:0007669"/>
    <property type="project" value="TreeGrafter"/>
</dbReference>
<keyword evidence="4" id="KW-0479">Metal-binding</keyword>
<dbReference type="AlphaFoldDB" id="A0A5C6XBD3"/>
<comment type="function">
    <text evidence="10">Necessary for normal cell division and for the maintenance of normal septation.</text>
</comment>
<comment type="similarity">
    <text evidence="2 10">Belongs to the TRAFAC class TrmE-Era-EngA-EngB-Septin-like GTPase superfamily. EngB GTPase family.</text>
</comment>
<keyword evidence="9 10" id="KW-0131">Cell cycle</keyword>
<dbReference type="OrthoDB" id="9804921at2"/>
<dbReference type="InterPro" id="IPR019987">
    <property type="entry name" value="GTP-bd_ribosome_bio_YsxC"/>
</dbReference>
<dbReference type="InterPro" id="IPR030393">
    <property type="entry name" value="G_ENGB_dom"/>
</dbReference>
<keyword evidence="6" id="KW-0460">Magnesium</keyword>
<keyword evidence="13" id="KW-1185">Reference proteome</keyword>
<dbReference type="GO" id="GO:0000917">
    <property type="term" value="P:division septum assembly"/>
    <property type="evidence" value="ECO:0007669"/>
    <property type="project" value="UniProtKB-KW"/>
</dbReference>
<dbReference type="NCBIfam" id="TIGR03598">
    <property type="entry name" value="GTPase_YsxC"/>
    <property type="match status" value="1"/>
</dbReference>
<evidence type="ECO:0000313" key="12">
    <source>
        <dbReference type="EMBL" id="TXD39217.1"/>
    </source>
</evidence>
<comment type="caution">
    <text evidence="12">The sequence shown here is derived from an EMBL/GenBank/DDBJ whole genome shotgun (WGS) entry which is preliminary data.</text>
</comment>
<dbReference type="RefSeq" id="WP_146979649.1">
    <property type="nucleotide sequence ID" value="NZ_VOSM01000001.1"/>
</dbReference>
<dbReference type="GO" id="GO:0005525">
    <property type="term" value="F:GTP binding"/>
    <property type="evidence" value="ECO:0007669"/>
    <property type="project" value="UniProtKB-UniRule"/>
</dbReference>
<protein>
    <recommendedName>
        <fullName evidence="10">Probable GTP-binding protein EngB</fullName>
    </recommendedName>
</protein>
<evidence type="ECO:0000256" key="6">
    <source>
        <dbReference type="ARBA" id="ARBA00022842"/>
    </source>
</evidence>
<evidence type="ECO:0000313" key="13">
    <source>
        <dbReference type="Proteomes" id="UP000321412"/>
    </source>
</evidence>
<keyword evidence="7 10" id="KW-0342">GTP-binding</keyword>
<keyword evidence="3 10" id="KW-0132">Cell division</keyword>
<dbReference type="SUPFAM" id="SSF52540">
    <property type="entry name" value="P-loop containing nucleoside triphosphate hydrolases"/>
    <property type="match status" value="1"/>
</dbReference>
<dbReference type="EMBL" id="VOSM01000001">
    <property type="protein sequence ID" value="TXD39217.1"/>
    <property type="molecule type" value="Genomic_DNA"/>
</dbReference>
<dbReference type="PANTHER" id="PTHR11649:SF13">
    <property type="entry name" value="ENGB-TYPE G DOMAIN-CONTAINING PROTEIN"/>
    <property type="match status" value="1"/>
</dbReference>
<dbReference type="CDD" id="cd01876">
    <property type="entry name" value="YihA_EngB"/>
    <property type="match status" value="1"/>
</dbReference>
<dbReference type="Gene3D" id="3.40.50.300">
    <property type="entry name" value="P-loop containing nucleotide triphosphate hydrolases"/>
    <property type="match status" value="1"/>
</dbReference>
<comment type="cofactor">
    <cofactor evidence="1">
        <name>Mg(2+)</name>
        <dbReference type="ChEBI" id="CHEBI:18420"/>
    </cofactor>
</comment>
<proteinExistence type="inferred from homology"/>
<evidence type="ECO:0000256" key="2">
    <source>
        <dbReference type="ARBA" id="ARBA00009638"/>
    </source>
</evidence>
<feature type="domain" description="EngB-type G" evidence="11">
    <location>
        <begin position="26"/>
        <end position="198"/>
    </location>
</feature>
<evidence type="ECO:0000256" key="5">
    <source>
        <dbReference type="ARBA" id="ARBA00022741"/>
    </source>
</evidence>
<organism evidence="12 13">
    <name type="scientific">Lujinxingia vulgaris</name>
    <dbReference type="NCBI Taxonomy" id="2600176"/>
    <lineage>
        <taxon>Bacteria</taxon>
        <taxon>Deltaproteobacteria</taxon>
        <taxon>Bradymonadales</taxon>
        <taxon>Lujinxingiaceae</taxon>
        <taxon>Lujinxingia</taxon>
    </lineage>
</organism>
<evidence type="ECO:0000256" key="1">
    <source>
        <dbReference type="ARBA" id="ARBA00001946"/>
    </source>
</evidence>
<reference evidence="12 13" key="1">
    <citation type="submission" date="2019-08" db="EMBL/GenBank/DDBJ databases">
        <title>Bradymonadales sp. TMQ4.</title>
        <authorList>
            <person name="Liang Q."/>
        </authorList>
    </citation>
    <scope>NUCLEOTIDE SEQUENCE [LARGE SCALE GENOMIC DNA]</scope>
    <source>
        <strain evidence="12 13">TMQ4</strain>
    </source>
</reference>
<dbReference type="Pfam" id="PF01926">
    <property type="entry name" value="MMR_HSR1"/>
    <property type="match status" value="1"/>
</dbReference>
<evidence type="ECO:0000256" key="3">
    <source>
        <dbReference type="ARBA" id="ARBA00022618"/>
    </source>
</evidence>
<evidence type="ECO:0000256" key="9">
    <source>
        <dbReference type="ARBA" id="ARBA00023306"/>
    </source>
</evidence>
<dbReference type="Proteomes" id="UP000321412">
    <property type="component" value="Unassembled WGS sequence"/>
</dbReference>
<name>A0A5C6XBD3_9DELT</name>